<keyword evidence="2" id="KW-0012">Acyltransferase</keyword>
<feature type="domain" description="Beta-ketoacyl-[acyl-carrier-protein] synthase III N-terminal" evidence="4">
    <location>
        <begin position="112"/>
        <end position="186"/>
    </location>
</feature>
<dbReference type="GO" id="GO:0004315">
    <property type="term" value="F:3-oxoacyl-[acyl-carrier-protein] synthase activity"/>
    <property type="evidence" value="ECO:0007669"/>
    <property type="project" value="InterPro"/>
</dbReference>
<dbReference type="SUPFAM" id="SSF53901">
    <property type="entry name" value="Thiolase-like"/>
    <property type="match status" value="2"/>
</dbReference>
<evidence type="ECO:0000256" key="2">
    <source>
        <dbReference type="ARBA" id="ARBA00023315"/>
    </source>
</evidence>
<reference evidence="5 6" key="1">
    <citation type="submission" date="2020-08" db="EMBL/GenBank/DDBJ databases">
        <authorList>
            <person name="Ren C."/>
            <person name="Gu Y."/>
            <person name="Xu Y."/>
        </authorList>
    </citation>
    <scope>NUCLEOTIDE SEQUENCE [LARGE SCALE GENOMIC DNA]</scope>
    <source>
        <strain evidence="5 6">LBM18003</strain>
    </source>
</reference>
<name>A0A7G9WLD5_9FIRM</name>
<dbReference type="AlphaFoldDB" id="A0A7G9WLD5"/>
<dbReference type="Pfam" id="PF08545">
    <property type="entry name" value="ACP_syn_III"/>
    <property type="match status" value="1"/>
</dbReference>
<dbReference type="PANTHER" id="PTHR34069:SF2">
    <property type="entry name" value="BETA-KETOACYL-[ACYL-CARRIER-PROTEIN] SYNTHASE III"/>
    <property type="match status" value="1"/>
</dbReference>
<keyword evidence="6" id="KW-1185">Reference proteome</keyword>
<dbReference type="PANTHER" id="PTHR34069">
    <property type="entry name" value="3-OXOACYL-[ACYL-CARRIER-PROTEIN] SYNTHASE 3"/>
    <property type="match status" value="1"/>
</dbReference>
<dbReference type="InterPro" id="IPR013751">
    <property type="entry name" value="ACP_syn_III_N"/>
</dbReference>
<dbReference type="EMBL" id="CP060696">
    <property type="protein sequence ID" value="QNO19497.1"/>
    <property type="molecule type" value="Genomic_DNA"/>
</dbReference>
<organism evidence="5 6">
    <name type="scientific">Caproicibacterium amylolyticum</name>
    <dbReference type="NCBI Taxonomy" id="2766537"/>
    <lineage>
        <taxon>Bacteria</taxon>
        <taxon>Bacillati</taxon>
        <taxon>Bacillota</taxon>
        <taxon>Clostridia</taxon>
        <taxon>Eubacteriales</taxon>
        <taxon>Oscillospiraceae</taxon>
        <taxon>Caproicibacterium</taxon>
    </lineage>
</organism>
<dbReference type="InterPro" id="IPR016039">
    <property type="entry name" value="Thiolase-like"/>
</dbReference>
<evidence type="ECO:0000256" key="1">
    <source>
        <dbReference type="ARBA" id="ARBA00022679"/>
    </source>
</evidence>
<dbReference type="InterPro" id="IPR013747">
    <property type="entry name" value="ACP_syn_III_C"/>
</dbReference>
<protein>
    <submittedName>
        <fullName evidence="5">Ketoacyl-ACP synthase III</fullName>
    </submittedName>
</protein>
<evidence type="ECO:0000313" key="5">
    <source>
        <dbReference type="EMBL" id="QNO19497.1"/>
    </source>
</evidence>
<dbReference type="Gene3D" id="3.40.47.10">
    <property type="match status" value="1"/>
</dbReference>
<dbReference type="Pfam" id="PF08541">
    <property type="entry name" value="ACP_syn_III_C"/>
    <property type="match status" value="1"/>
</dbReference>
<dbReference type="Proteomes" id="UP000516046">
    <property type="component" value="Chromosome"/>
</dbReference>
<evidence type="ECO:0000259" key="3">
    <source>
        <dbReference type="Pfam" id="PF08541"/>
    </source>
</evidence>
<evidence type="ECO:0000313" key="6">
    <source>
        <dbReference type="Proteomes" id="UP000516046"/>
    </source>
</evidence>
<evidence type="ECO:0000259" key="4">
    <source>
        <dbReference type="Pfam" id="PF08545"/>
    </source>
</evidence>
<keyword evidence="1" id="KW-0808">Transferase</keyword>
<feature type="domain" description="Beta-ketoacyl-[acyl-carrier-protein] synthase III C-terminal" evidence="3">
    <location>
        <begin position="239"/>
        <end position="322"/>
    </location>
</feature>
<dbReference type="GO" id="GO:0006633">
    <property type="term" value="P:fatty acid biosynthetic process"/>
    <property type="evidence" value="ECO:0007669"/>
    <property type="project" value="InterPro"/>
</dbReference>
<dbReference type="KEGG" id="caml:H6X83_10220"/>
<dbReference type="GO" id="GO:0044550">
    <property type="term" value="P:secondary metabolite biosynthetic process"/>
    <property type="evidence" value="ECO:0007669"/>
    <property type="project" value="TreeGrafter"/>
</dbReference>
<accession>A0A7G9WLD5</accession>
<proteinExistence type="predicted"/>
<sequence>MPIKIKEISVCHGNKVVDNTPYLEHFKKQGKDVEHFLHDVIGRDKRYLFDSEEDNSLTYGILAAKDVLKKTGYSGSDMDLIVFCSQLPEYIAPPCCMHIHHAIGGKSECICYDMNVNCAGMTIALEQVSKYMSVTPSVNKALIVGCDYINMTVDPNSEYTYGHYGDASCAYVLEKTEEPCGLIDSVYDMKSEEHNNILFPGCGFSKLFKVKDPAELRLRWIPFDSNVPKTATEGIIKILKRNNLQVSDVKMFCLSQYVYKNIEIIREILGVEASQSLYIGDEYGYTGTTSPFIVLYEAIERGMVKRGDKIVFWTVGAGAENITVLYQY</sequence>
<gene>
    <name evidence="5" type="ORF">H6X83_10220</name>
</gene>